<dbReference type="Proteomes" id="UP000178485">
    <property type="component" value="Chromosome i"/>
</dbReference>
<dbReference type="Pfam" id="PF02308">
    <property type="entry name" value="MgtC"/>
    <property type="match status" value="1"/>
</dbReference>
<dbReference type="InterPro" id="IPR049177">
    <property type="entry name" value="MgtC_SapB_SrpB_YhiD_N"/>
</dbReference>
<proteinExistence type="inferred from homology"/>
<evidence type="ECO:0000256" key="6">
    <source>
        <dbReference type="ARBA" id="ARBA00023136"/>
    </source>
</evidence>
<keyword evidence="10" id="KW-1185">Reference proteome</keyword>
<evidence type="ECO:0000259" key="8">
    <source>
        <dbReference type="Pfam" id="PF02308"/>
    </source>
</evidence>
<protein>
    <recommendedName>
        <fullName evidence="8">MgtC/SapB/SrpB/YhiD N-terminal domain-containing protein</fullName>
    </recommendedName>
</protein>
<accession>A0A1G4G7K9</accession>
<organism evidence="9 10">
    <name type="scientific">Petrimonas mucosa</name>
    <dbReference type="NCBI Taxonomy" id="1642646"/>
    <lineage>
        <taxon>Bacteria</taxon>
        <taxon>Pseudomonadati</taxon>
        <taxon>Bacteroidota</taxon>
        <taxon>Bacteroidia</taxon>
        <taxon>Bacteroidales</taxon>
        <taxon>Dysgonomonadaceae</taxon>
        <taxon>Petrimonas</taxon>
    </lineage>
</organism>
<name>A0A1G4G7K9_9BACT</name>
<evidence type="ECO:0000256" key="4">
    <source>
        <dbReference type="ARBA" id="ARBA00022692"/>
    </source>
</evidence>
<dbReference type="GO" id="GO:0005886">
    <property type="term" value="C:plasma membrane"/>
    <property type="evidence" value="ECO:0007669"/>
    <property type="project" value="UniProtKB-SubCell"/>
</dbReference>
<evidence type="ECO:0000256" key="7">
    <source>
        <dbReference type="SAM" id="Phobius"/>
    </source>
</evidence>
<keyword evidence="6 7" id="KW-0472">Membrane</keyword>
<dbReference type="KEGG" id="pmuc:ING2E5A_1703"/>
<evidence type="ECO:0000313" key="10">
    <source>
        <dbReference type="Proteomes" id="UP000178485"/>
    </source>
</evidence>
<gene>
    <name evidence="9" type="ORF">ING2E5A_1703</name>
</gene>
<evidence type="ECO:0000256" key="5">
    <source>
        <dbReference type="ARBA" id="ARBA00022989"/>
    </source>
</evidence>
<evidence type="ECO:0000256" key="2">
    <source>
        <dbReference type="ARBA" id="ARBA00009298"/>
    </source>
</evidence>
<dbReference type="PANTHER" id="PTHR33778:SF1">
    <property type="entry name" value="MAGNESIUM TRANSPORTER YHID-RELATED"/>
    <property type="match status" value="1"/>
</dbReference>
<keyword evidence="5 7" id="KW-1133">Transmembrane helix</keyword>
<keyword evidence="4 7" id="KW-0812">Transmembrane</keyword>
<evidence type="ECO:0000256" key="1">
    <source>
        <dbReference type="ARBA" id="ARBA00004651"/>
    </source>
</evidence>
<dbReference type="RefSeq" id="WP_071136978.1">
    <property type="nucleotide sequence ID" value="NZ_DUQN01000129.1"/>
</dbReference>
<feature type="transmembrane region" description="Helical" evidence="7">
    <location>
        <begin position="31"/>
        <end position="51"/>
    </location>
</feature>
<feature type="transmembrane region" description="Helical" evidence="7">
    <location>
        <begin position="93"/>
        <end position="123"/>
    </location>
</feature>
<evidence type="ECO:0000313" key="9">
    <source>
        <dbReference type="EMBL" id="SCM58197.1"/>
    </source>
</evidence>
<feature type="transmembrane region" description="Helical" evidence="7">
    <location>
        <begin position="63"/>
        <end position="81"/>
    </location>
</feature>
<reference evidence="9 10" key="1">
    <citation type="submission" date="2016-08" db="EMBL/GenBank/DDBJ databases">
        <authorList>
            <person name="Seilhamer J.J."/>
        </authorList>
    </citation>
    <scope>NUCLEOTIDE SEQUENCE [LARGE SCALE GENOMIC DNA]</scope>
    <source>
        <strain evidence="9">ING2-E5A</strain>
    </source>
</reference>
<comment type="similarity">
    <text evidence="2">Belongs to the MgtC/SapB family.</text>
</comment>
<comment type="subcellular location">
    <subcellularLocation>
        <location evidence="1">Cell membrane</location>
        <topology evidence="1">Multi-pass membrane protein</topology>
    </subcellularLocation>
</comment>
<dbReference type="InterPro" id="IPR003416">
    <property type="entry name" value="MgtC/SapB/SrpB/YhiD_fam"/>
</dbReference>
<evidence type="ECO:0000256" key="3">
    <source>
        <dbReference type="ARBA" id="ARBA00022475"/>
    </source>
</evidence>
<dbReference type="STRING" id="1642646.ING2E5A_1703"/>
<dbReference type="PRINTS" id="PR01837">
    <property type="entry name" value="MGTCSAPBPROT"/>
</dbReference>
<dbReference type="PANTHER" id="PTHR33778">
    <property type="entry name" value="PROTEIN MGTC"/>
    <property type="match status" value="1"/>
</dbReference>
<dbReference type="AlphaFoldDB" id="A0A1G4G7K9"/>
<keyword evidence="3" id="KW-1003">Cell membrane</keyword>
<sequence length="152" mass="16195">MSTLEFVFRLLAAVASGGAVGLERQINNKSAGFRTNTLVAMGASIYVLINVILTQDGGDPTRIIGQIVTGIGFLGAGVILHKGINVQGLTTAATIWCSAALGSLAGLGMYLELLISTLLIILINTTFKRADRWFMGEKKKKKTKNSDDHSLE</sequence>
<feature type="domain" description="MgtC/SapB/SrpB/YhiD N-terminal" evidence="8">
    <location>
        <begin position="10"/>
        <end position="132"/>
    </location>
</feature>
<dbReference type="EMBL" id="LT608328">
    <property type="protein sequence ID" value="SCM58197.1"/>
    <property type="molecule type" value="Genomic_DNA"/>
</dbReference>